<gene>
    <name evidence="2" type="ORF">GCM10010201_12840</name>
</gene>
<proteinExistence type="predicted"/>
<reference evidence="3" key="1">
    <citation type="journal article" date="2019" name="Int. J. Syst. Evol. Microbiol.">
        <title>The Global Catalogue of Microorganisms (GCM) 10K type strain sequencing project: providing services to taxonomists for standard genome sequencing and annotation.</title>
        <authorList>
            <consortium name="The Broad Institute Genomics Platform"/>
            <consortium name="The Broad Institute Genome Sequencing Center for Infectious Disease"/>
            <person name="Wu L."/>
            <person name="Ma J."/>
        </authorList>
    </citation>
    <scope>NUCLEOTIDE SEQUENCE [LARGE SCALE GENOMIC DNA]</scope>
    <source>
        <strain evidence="3">JCM 3367</strain>
    </source>
</reference>
<evidence type="ECO:0000313" key="3">
    <source>
        <dbReference type="Proteomes" id="UP001499978"/>
    </source>
</evidence>
<dbReference type="Proteomes" id="UP001499978">
    <property type="component" value="Unassembled WGS sequence"/>
</dbReference>
<accession>A0ABP6AK79</accession>
<dbReference type="EMBL" id="BAAARY010000004">
    <property type="protein sequence ID" value="GAA2517433.1"/>
    <property type="molecule type" value="Genomic_DNA"/>
</dbReference>
<evidence type="ECO:0000313" key="2">
    <source>
        <dbReference type="EMBL" id="GAA2517433.1"/>
    </source>
</evidence>
<evidence type="ECO:0000256" key="1">
    <source>
        <dbReference type="SAM" id="MobiDB-lite"/>
    </source>
</evidence>
<dbReference type="RefSeq" id="WP_344169733.1">
    <property type="nucleotide sequence ID" value="NZ_BAAARY010000004.1"/>
</dbReference>
<keyword evidence="3" id="KW-1185">Reference proteome</keyword>
<comment type="caution">
    <text evidence="2">The sequence shown here is derived from an EMBL/GenBank/DDBJ whole genome shotgun (WGS) entry which is preliminary data.</text>
</comment>
<feature type="region of interest" description="Disordered" evidence="1">
    <location>
        <begin position="1"/>
        <end position="28"/>
    </location>
</feature>
<sequence>MRNDDLPDVSTVYHGRPGPDYGDPPSALSPVFSVPPDGPDGPPPVFGLGRVRPFALHDCREVLAYGLVLPDGSAVTAQWTQRGCGAVGVWSTPEAPRRLWACALTWLDAGAR</sequence>
<organism evidence="2 3">
    <name type="scientific">Pilimelia columellifera subsp. columellifera</name>
    <dbReference type="NCBI Taxonomy" id="706583"/>
    <lineage>
        <taxon>Bacteria</taxon>
        <taxon>Bacillati</taxon>
        <taxon>Actinomycetota</taxon>
        <taxon>Actinomycetes</taxon>
        <taxon>Micromonosporales</taxon>
        <taxon>Micromonosporaceae</taxon>
        <taxon>Pilimelia</taxon>
    </lineage>
</organism>
<protein>
    <submittedName>
        <fullName evidence="2">Uncharacterized protein</fullName>
    </submittedName>
</protein>
<name>A0ABP6AK79_9ACTN</name>